<keyword evidence="3" id="KW-1185">Reference proteome</keyword>
<dbReference type="AlphaFoldDB" id="A0A931FUD5"/>
<comment type="caution">
    <text evidence="2">The sequence shown here is derived from an EMBL/GenBank/DDBJ whole genome shotgun (WGS) entry which is preliminary data.</text>
</comment>
<feature type="transmembrane region" description="Helical" evidence="1">
    <location>
        <begin position="35"/>
        <end position="54"/>
    </location>
</feature>
<keyword evidence="1" id="KW-0812">Transmembrane</keyword>
<protein>
    <submittedName>
        <fullName evidence="2">Uncharacterized protein</fullName>
    </submittedName>
</protein>
<name>A0A931FUD5_9HYPH</name>
<evidence type="ECO:0000256" key="1">
    <source>
        <dbReference type="SAM" id="Phobius"/>
    </source>
</evidence>
<evidence type="ECO:0000313" key="3">
    <source>
        <dbReference type="Proteomes" id="UP000599312"/>
    </source>
</evidence>
<proteinExistence type="predicted"/>
<keyword evidence="1" id="KW-0472">Membrane</keyword>
<dbReference type="RefSeq" id="WP_196273502.1">
    <property type="nucleotide sequence ID" value="NZ_JADQDO010000015.1"/>
</dbReference>
<gene>
    <name evidence="2" type="ORF">I2H38_19265</name>
</gene>
<evidence type="ECO:0000313" key="2">
    <source>
        <dbReference type="EMBL" id="MBF9235506.1"/>
    </source>
</evidence>
<reference evidence="2" key="1">
    <citation type="submission" date="2020-11" db="EMBL/GenBank/DDBJ databases">
        <authorList>
            <person name="Kim M.K."/>
        </authorList>
    </citation>
    <scope>NUCLEOTIDE SEQUENCE</scope>
    <source>
        <strain evidence="2">BT350</strain>
    </source>
</reference>
<dbReference type="Proteomes" id="UP000599312">
    <property type="component" value="Unassembled WGS sequence"/>
</dbReference>
<keyword evidence="1" id="KW-1133">Transmembrane helix</keyword>
<sequence length="60" mass="6204">MNKIASDFGDLVCVGINAFNIGALNSSCAARSTTITIGYVAMAAIAVVVVTLFLKSRRPA</sequence>
<accession>A0A931FUD5</accession>
<organism evidence="2 3">
    <name type="scientific">Microvirga alba</name>
    <dbReference type="NCBI Taxonomy" id="2791025"/>
    <lineage>
        <taxon>Bacteria</taxon>
        <taxon>Pseudomonadati</taxon>
        <taxon>Pseudomonadota</taxon>
        <taxon>Alphaproteobacteria</taxon>
        <taxon>Hyphomicrobiales</taxon>
        <taxon>Methylobacteriaceae</taxon>
        <taxon>Microvirga</taxon>
    </lineage>
</organism>
<dbReference type="EMBL" id="JADQDO010000015">
    <property type="protein sequence ID" value="MBF9235506.1"/>
    <property type="molecule type" value="Genomic_DNA"/>
</dbReference>